<proteinExistence type="predicted"/>
<dbReference type="AlphaFoldDB" id="A0A420I8H5"/>
<keyword evidence="1" id="KW-0863">Zinc-finger</keyword>
<feature type="compositionally biased region" description="Polar residues" evidence="2">
    <location>
        <begin position="19"/>
        <end position="38"/>
    </location>
</feature>
<protein>
    <recommendedName>
        <fullName evidence="3">C3H1-type domain-containing protein</fullName>
    </recommendedName>
</protein>
<dbReference type="Proteomes" id="UP000286134">
    <property type="component" value="Unassembled WGS sequence"/>
</dbReference>
<keyword evidence="1" id="KW-0479">Metal-binding</keyword>
<evidence type="ECO:0000313" key="5">
    <source>
        <dbReference type="Proteomes" id="UP000286134"/>
    </source>
</evidence>
<evidence type="ECO:0000313" key="4">
    <source>
        <dbReference type="EMBL" id="RKF66013.1"/>
    </source>
</evidence>
<feature type="zinc finger region" description="C3H1-type" evidence="1">
    <location>
        <begin position="120"/>
        <end position="148"/>
    </location>
</feature>
<organism evidence="4 5">
    <name type="scientific">Erysiphe neolycopersici</name>
    <dbReference type="NCBI Taxonomy" id="212602"/>
    <lineage>
        <taxon>Eukaryota</taxon>
        <taxon>Fungi</taxon>
        <taxon>Dikarya</taxon>
        <taxon>Ascomycota</taxon>
        <taxon>Pezizomycotina</taxon>
        <taxon>Leotiomycetes</taxon>
        <taxon>Erysiphales</taxon>
        <taxon>Erysiphaceae</taxon>
        <taxon>Erysiphe</taxon>
    </lineage>
</organism>
<reference evidence="4 5" key="1">
    <citation type="journal article" date="2018" name="BMC Genomics">
        <title>Comparative genome analyses reveal sequence features reflecting distinct modes of host-adaptation between dicot and monocot powdery mildew.</title>
        <authorList>
            <person name="Wu Y."/>
            <person name="Ma X."/>
            <person name="Pan Z."/>
            <person name="Kale S.D."/>
            <person name="Song Y."/>
            <person name="King H."/>
            <person name="Zhang Q."/>
            <person name="Presley C."/>
            <person name="Deng X."/>
            <person name="Wei C.I."/>
            <person name="Xiao S."/>
        </authorList>
    </citation>
    <scope>NUCLEOTIDE SEQUENCE [LARGE SCALE GENOMIC DNA]</scope>
    <source>
        <strain evidence="4">UMSG2</strain>
    </source>
</reference>
<name>A0A420I8H5_9PEZI</name>
<feature type="domain" description="C3H1-type" evidence="3">
    <location>
        <begin position="120"/>
        <end position="148"/>
    </location>
</feature>
<dbReference type="PROSITE" id="PS50103">
    <property type="entry name" value="ZF_C3H1"/>
    <property type="match status" value="2"/>
</dbReference>
<sequence>MLEITNIIVRKGQSKKYRQQASSTPNISSRIATSSSNRVVDISRHDRHKESKDRKNTKDNDTGIQQKIRVCWFWAESPSGCRYKQKECLNLHVKPTLNGMLRHPYGDGKPERSPTGGNNTEKPLTCRCWASRGTCSKGDECGDVHGWVIGGVSSGPKKKLGSEKPLNKEATERKKKEVIKVTTATGAKAAATINQNKQETNVMELVDLRSNEHETDDYKPPHSSVIMSLDPTLNPSSIQFLFHFGTSTIADEEKKIVGDLLLPFSIIMNIHKIELGLCADMRHRDQTGYHRRSLN</sequence>
<feature type="zinc finger region" description="C3H1-type" evidence="1">
    <location>
        <begin position="65"/>
        <end position="95"/>
    </location>
</feature>
<dbReference type="OrthoDB" id="3594623at2759"/>
<keyword evidence="5" id="KW-1185">Reference proteome</keyword>
<evidence type="ECO:0000256" key="2">
    <source>
        <dbReference type="SAM" id="MobiDB-lite"/>
    </source>
</evidence>
<evidence type="ECO:0000256" key="1">
    <source>
        <dbReference type="PROSITE-ProRule" id="PRU00723"/>
    </source>
</evidence>
<feature type="region of interest" description="Disordered" evidence="2">
    <location>
        <begin position="16"/>
        <end position="61"/>
    </location>
</feature>
<dbReference type="InterPro" id="IPR000571">
    <property type="entry name" value="Znf_CCCH"/>
</dbReference>
<keyword evidence="1" id="KW-0862">Zinc</keyword>
<feature type="domain" description="C3H1-type" evidence="3">
    <location>
        <begin position="65"/>
        <end position="95"/>
    </location>
</feature>
<comment type="caution">
    <text evidence="4">The sequence shown here is derived from an EMBL/GenBank/DDBJ whole genome shotgun (WGS) entry which is preliminary data.</text>
</comment>
<dbReference type="GO" id="GO:0008270">
    <property type="term" value="F:zinc ion binding"/>
    <property type="evidence" value="ECO:0007669"/>
    <property type="project" value="UniProtKB-KW"/>
</dbReference>
<feature type="compositionally biased region" description="Basic and acidic residues" evidence="2">
    <location>
        <begin position="41"/>
        <end position="61"/>
    </location>
</feature>
<accession>A0A420I8H5</accession>
<dbReference type="EMBL" id="MCFK01000015">
    <property type="protein sequence ID" value="RKF66013.1"/>
    <property type="molecule type" value="Genomic_DNA"/>
</dbReference>
<evidence type="ECO:0000259" key="3">
    <source>
        <dbReference type="PROSITE" id="PS50103"/>
    </source>
</evidence>
<gene>
    <name evidence="4" type="ORF">OnM2_000010</name>
</gene>